<feature type="region of interest" description="Disordered" evidence="1">
    <location>
        <begin position="266"/>
        <end position="288"/>
    </location>
</feature>
<feature type="compositionally biased region" description="Basic and acidic residues" evidence="1">
    <location>
        <begin position="413"/>
        <end position="423"/>
    </location>
</feature>
<feature type="domain" description="Ubiquitin-like" evidence="2">
    <location>
        <begin position="4"/>
        <end position="75"/>
    </location>
</feature>
<feature type="compositionally biased region" description="Acidic residues" evidence="1">
    <location>
        <begin position="276"/>
        <end position="287"/>
    </location>
</feature>
<comment type="caution">
    <text evidence="3">The sequence shown here is derived from an EMBL/GenBank/DDBJ whole genome shotgun (WGS) entry which is preliminary data.</text>
</comment>
<name>A0ABQ9XCE9_9EUKA</name>
<accession>A0ABQ9XCE9</accession>
<dbReference type="SUPFAM" id="SSF54236">
    <property type="entry name" value="Ubiquitin-like"/>
    <property type="match status" value="1"/>
</dbReference>
<feature type="compositionally biased region" description="Acidic residues" evidence="1">
    <location>
        <begin position="208"/>
        <end position="221"/>
    </location>
</feature>
<dbReference type="InterPro" id="IPR015496">
    <property type="entry name" value="Ubiquilin"/>
</dbReference>
<evidence type="ECO:0000313" key="3">
    <source>
        <dbReference type="EMBL" id="KAK2948534.1"/>
    </source>
</evidence>
<dbReference type="SMART" id="SM00213">
    <property type="entry name" value="UBQ"/>
    <property type="match status" value="1"/>
</dbReference>
<dbReference type="CDD" id="cd17039">
    <property type="entry name" value="Ubl_ubiquitin_like"/>
    <property type="match status" value="1"/>
</dbReference>
<dbReference type="EMBL" id="JARBJD010000174">
    <property type="protein sequence ID" value="KAK2948534.1"/>
    <property type="molecule type" value="Genomic_DNA"/>
</dbReference>
<dbReference type="InterPro" id="IPR029071">
    <property type="entry name" value="Ubiquitin-like_domsf"/>
</dbReference>
<dbReference type="Pfam" id="PF00240">
    <property type="entry name" value="ubiquitin"/>
    <property type="match status" value="1"/>
</dbReference>
<feature type="region of interest" description="Disordered" evidence="1">
    <location>
        <begin position="413"/>
        <end position="476"/>
    </location>
</feature>
<evidence type="ECO:0000313" key="4">
    <source>
        <dbReference type="Proteomes" id="UP001281761"/>
    </source>
</evidence>
<dbReference type="PANTHER" id="PTHR10677:SF3">
    <property type="entry name" value="FI07626P-RELATED"/>
    <property type="match status" value="1"/>
</dbReference>
<feature type="compositionally biased region" description="Basic and acidic residues" evidence="1">
    <location>
        <begin position="432"/>
        <end position="446"/>
    </location>
</feature>
<evidence type="ECO:0000256" key="1">
    <source>
        <dbReference type="SAM" id="MobiDB-lite"/>
    </source>
</evidence>
<feature type="region of interest" description="Disordered" evidence="1">
    <location>
        <begin position="202"/>
        <end position="226"/>
    </location>
</feature>
<sequence>MNRLEITVKTTLNETTSLSVSKSLLVSDLKKSLSTVFPIPSDEMILIFRGKSLNNDETLSTNGISNRDILSLVRKPSFSPPPFFEVPSHSPVITPRTPPAPRLTAHPINLSGHSLMRKQRENEISLLKRILKRRPEHRHALSNRQHVRDLSDLLSSPATSNYLKRHSDIFIRNTEMNFHMNLRLNEHFRTVMREYVSAGETWQSEEGMFGEDGESEDDSEEERERERLIERQLDGLANHTPRRPPRTRQWDHSLFSFEPLLLDSDKGEKRMRLEPQEEDKNEPEEETLQQLRSLVIEQHSPPPENTLDKQRKNYRELLESHPLHTIQPSESFINPWIAGPMDSDSDSHFEDLITHIFEAIFDNHHHTDQPSPHVPLVLSQPKTSWDSTKGPWSLFQLEPSDIPQADIRQEGHRLFSPEPDHQIRWTTDLDQSGDHEDDHERQEVLDWLRGMESGSDSDSETQNTKKKQEPDKREDD</sequence>
<reference evidence="3 4" key="1">
    <citation type="journal article" date="2022" name="bioRxiv">
        <title>Genomics of Preaxostyla Flagellates Illuminates Evolutionary Transitions and the Path Towards Mitochondrial Loss.</title>
        <authorList>
            <person name="Novak L.V.F."/>
            <person name="Treitli S.C."/>
            <person name="Pyrih J."/>
            <person name="Halakuc P."/>
            <person name="Pipaliya S.V."/>
            <person name="Vacek V."/>
            <person name="Brzon O."/>
            <person name="Soukal P."/>
            <person name="Eme L."/>
            <person name="Dacks J.B."/>
            <person name="Karnkowska A."/>
            <person name="Elias M."/>
            <person name="Hampl V."/>
        </authorList>
    </citation>
    <scope>NUCLEOTIDE SEQUENCE [LARGE SCALE GENOMIC DNA]</scope>
    <source>
        <strain evidence="3">NAU3</strain>
        <tissue evidence="3">Gut</tissue>
    </source>
</reference>
<organism evidence="3 4">
    <name type="scientific">Blattamonas nauphoetae</name>
    <dbReference type="NCBI Taxonomy" id="2049346"/>
    <lineage>
        <taxon>Eukaryota</taxon>
        <taxon>Metamonada</taxon>
        <taxon>Preaxostyla</taxon>
        <taxon>Oxymonadida</taxon>
        <taxon>Blattamonas</taxon>
    </lineage>
</organism>
<dbReference type="InterPro" id="IPR000626">
    <property type="entry name" value="Ubiquitin-like_dom"/>
</dbReference>
<protein>
    <recommendedName>
        <fullName evidence="2">Ubiquitin-like domain-containing protein</fullName>
    </recommendedName>
</protein>
<proteinExistence type="predicted"/>
<evidence type="ECO:0000259" key="2">
    <source>
        <dbReference type="PROSITE" id="PS50053"/>
    </source>
</evidence>
<dbReference type="Proteomes" id="UP001281761">
    <property type="component" value="Unassembled WGS sequence"/>
</dbReference>
<gene>
    <name evidence="3" type="ORF">BLNAU_16520</name>
</gene>
<dbReference type="PANTHER" id="PTHR10677">
    <property type="entry name" value="UBIQUILIN"/>
    <property type="match status" value="1"/>
</dbReference>
<feature type="compositionally biased region" description="Basic and acidic residues" evidence="1">
    <location>
        <begin position="466"/>
        <end position="476"/>
    </location>
</feature>
<dbReference type="PROSITE" id="PS50053">
    <property type="entry name" value="UBIQUITIN_2"/>
    <property type="match status" value="1"/>
</dbReference>
<keyword evidence="4" id="KW-1185">Reference proteome</keyword>
<feature type="compositionally biased region" description="Basic and acidic residues" evidence="1">
    <location>
        <begin position="266"/>
        <end position="275"/>
    </location>
</feature>
<dbReference type="Gene3D" id="3.10.20.90">
    <property type="entry name" value="Phosphatidylinositol 3-kinase Catalytic Subunit, Chain A, domain 1"/>
    <property type="match status" value="1"/>
</dbReference>